<keyword evidence="3" id="KW-1185">Reference proteome</keyword>
<evidence type="ECO:0000313" key="2">
    <source>
        <dbReference type="EMBL" id="KDP40426.1"/>
    </source>
</evidence>
<feature type="compositionally biased region" description="Polar residues" evidence="1">
    <location>
        <begin position="21"/>
        <end position="32"/>
    </location>
</feature>
<gene>
    <name evidence="2" type="ORF">JCGZ_03841</name>
</gene>
<accession>A0A067KW47</accession>
<evidence type="ECO:0000313" key="3">
    <source>
        <dbReference type="Proteomes" id="UP000027138"/>
    </source>
</evidence>
<dbReference type="EMBL" id="KK914329">
    <property type="protein sequence ID" value="KDP40426.1"/>
    <property type="molecule type" value="Genomic_DNA"/>
</dbReference>
<dbReference type="AlphaFoldDB" id="A0A067KW47"/>
<protein>
    <submittedName>
        <fullName evidence="2">Uncharacterized protein</fullName>
    </submittedName>
</protein>
<feature type="compositionally biased region" description="Acidic residues" evidence="1">
    <location>
        <begin position="135"/>
        <end position="149"/>
    </location>
</feature>
<organism evidence="2 3">
    <name type="scientific">Jatropha curcas</name>
    <name type="common">Barbados nut</name>
    <dbReference type="NCBI Taxonomy" id="180498"/>
    <lineage>
        <taxon>Eukaryota</taxon>
        <taxon>Viridiplantae</taxon>
        <taxon>Streptophyta</taxon>
        <taxon>Embryophyta</taxon>
        <taxon>Tracheophyta</taxon>
        <taxon>Spermatophyta</taxon>
        <taxon>Magnoliopsida</taxon>
        <taxon>eudicotyledons</taxon>
        <taxon>Gunneridae</taxon>
        <taxon>Pentapetalae</taxon>
        <taxon>rosids</taxon>
        <taxon>fabids</taxon>
        <taxon>Malpighiales</taxon>
        <taxon>Euphorbiaceae</taxon>
        <taxon>Crotonoideae</taxon>
        <taxon>Jatropheae</taxon>
        <taxon>Jatropha</taxon>
    </lineage>
</organism>
<feature type="compositionally biased region" description="Acidic residues" evidence="1">
    <location>
        <begin position="157"/>
        <end position="171"/>
    </location>
</feature>
<dbReference type="Proteomes" id="UP000027138">
    <property type="component" value="Unassembled WGS sequence"/>
</dbReference>
<proteinExistence type="predicted"/>
<reference evidence="2 3" key="1">
    <citation type="journal article" date="2014" name="PLoS ONE">
        <title>Global Analysis of Gene Expression Profiles in Physic Nut (Jatropha curcas L.) Seedlings Exposed to Salt Stress.</title>
        <authorList>
            <person name="Zhang L."/>
            <person name="Zhang C."/>
            <person name="Wu P."/>
            <person name="Chen Y."/>
            <person name="Li M."/>
            <person name="Jiang H."/>
            <person name="Wu G."/>
        </authorList>
    </citation>
    <scope>NUCLEOTIDE SEQUENCE [LARGE SCALE GENOMIC DNA]</scope>
    <source>
        <strain evidence="3">cv. GZQX0401</strain>
        <tissue evidence="2">Young leaves</tissue>
    </source>
</reference>
<name>A0A067KW47_JATCU</name>
<sequence length="171" mass="19332">MAPKCKNTITQMGPKKKKRTTPQMKNTRTTRSLAPPPKFLMTDEQAKNLKYDVVNIEKLIIMKVIRQKERGGSHRCVFLAKGGVQEEAIEGDPLDLSDEEENIAIRESLTTRESSPFAMEYPHAAMNDPPINVDDLLDEEEDPSEDEDPPIPNNEDYKEEVEEGDDGDDES</sequence>
<feature type="region of interest" description="Disordered" evidence="1">
    <location>
        <begin position="1"/>
        <end position="37"/>
    </location>
</feature>
<evidence type="ECO:0000256" key="1">
    <source>
        <dbReference type="SAM" id="MobiDB-lite"/>
    </source>
</evidence>
<feature type="region of interest" description="Disordered" evidence="1">
    <location>
        <begin position="106"/>
        <end position="171"/>
    </location>
</feature>